<dbReference type="AlphaFoldDB" id="A0A148KLV9"/>
<keyword evidence="1" id="KW-1133">Transmembrane helix</keyword>
<dbReference type="InterPro" id="IPR046730">
    <property type="entry name" value="DUF6622"/>
</dbReference>
<name>A0A148KLV9_9ALTE</name>
<gene>
    <name evidence="2" type="ORF">AX660_21300</name>
</gene>
<organism evidence="2 3">
    <name type="scientific">Paraglaciecola hydrolytica</name>
    <dbReference type="NCBI Taxonomy" id="1799789"/>
    <lineage>
        <taxon>Bacteria</taxon>
        <taxon>Pseudomonadati</taxon>
        <taxon>Pseudomonadota</taxon>
        <taxon>Gammaproteobacteria</taxon>
        <taxon>Alteromonadales</taxon>
        <taxon>Alteromonadaceae</taxon>
        <taxon>Paraglaciecola</taxon>
    </lineage>
</organism>
<evidence type="ECO:0000313" key="3">
    <source>
        <dbReference type="Proteomes" id="UP000070299"/>
    </source>
</evidence>
<protein>
    <recommendedName>
        <fullName evidence="4">DUF1453 domain-containing protein</fullName>
    </recommendedName>
</protein>
<feature type="transmembrane region" description="Helical" evidence="1">
    <location>
        <begin position="134"/>
        <end position="157"/>
    </location>
</feature>
<keyword evidence="1" id="KW-0812">Transmembrane</keyword>
<dbReference type="EMBL" id="LSNE01000011">
    <property type="protein sequence ID" value="KXI27270.1"/>
    <property type="molecule type" value="Genomic_DNA"/>
</dbReference>
<sequence length="166" mass="18540">MLPVSQIISHTPTWVFVVFFALLTLGFMQSKQRKVRVKTIFILPLAMVLFSLFGVYSVFGLSLVTLALWVLGLVLALMLGLKLAYPKVVSYSLKNNKLTIPGSWTPLALMMAIFFTKYFMGFAVARSLPIINDMVFIALICMLYGVFSGTFLARCLVMFKASKSSE</sequence>
<feature type="transmembrane region" description="Helical" evidence="1">
    <location>
        <begin position="40"/>
        <end position="60"/>
    </location>
</feature>
<accession>A0A148KLV9</accession>
<proteinExistence type="predicted"/>
<keyword evidence="1" id="KW-0472">Membrane</keyword>
<feature type="transmembrane region" description="Helical" evidence="1">
    <location>
        <begin position="12"/>
        <end position="28"/>
    </location>
</feature>
<dbReference type="Proteomes" id="UP000070299">
    <property type="component" value="Unassembled WGS sequence"/>
</dbReference>
<dbReference type="Pfam" id="PF20327">
    <property type="entry name" value="DUF6622"/>
    <property type="match status" value="1"/>
</dbReference>
<evidence type="ECO:0000313" key="2">
    <source>
        <dbReference type="EMBL" id="KXI27270.1"/>
    </source>
</evidence>
<feature type="transmembrane region" description="Helical" evidence="1">
    <location>
        <begin position="66"/>
        <end position="85"/>
    </location>
</feature>
<feature type="transmembrane region" description="Helical" evidence="1">
    <location>
        <begin position="106"/>
        <end position="128"/>
    </location>
</feature>
<reference evidence="3" key="1">
    <citation type="submission" date="2016-02" db="EMBL/GenBank/DDBJ databases">
        <authorList>
            <person name="Schultz-Johansen M."/>
            <person name="Glaring M.A."/>
            <person name="Bech P.K."/>
            <person name="Stougaard P."/>
        </authorList>
    </citation>
    <scope>NUCLEOTIDE SEQUENCE [LARGE SCALE GENOMIC DNA]</scope>
    <source>
        <strain evidence="3">S66</strain>
    </source>
</reference>
<comment type="caution">
    <text evidence="2">The sequence shown here is derived from an EMBL/GenBank/DDBJ whole genome shotgun (WGS) entry which is preliminary data.</text>
</comment>
<evidence type="ECO:0008006" key="4">
    <source>
        <dbReference type="Google" id="ProtNLM"/>
    </source>
</evidence>
<keyword evidence="3" id="KW-1185">Reference proteome</keyword>
<evidence type="ECO:0000256" key="1">
    <source>
        <dbReference type="SAM" id="Phobius"/>
    </source>
</evidence>